<dbReference type="AlphaFoldDB" id="A0A399DWC9"/>
<dbReference type="InterPro" id="IPR000086">
    <property type="entry name" value="NUDIX_hydrolase_dom"/>
</dbReference>
<reference evidence="5 6" key="1">
    <citation type="submission" date="2018-08" db="EMBL/GenBank/DDBJ databases">
        <title>Meiothermus cateniformans JCM 15151 genome sequencing project.</title>
        <authorList>
            <person name="Da Costa M.S."/>
            <person name="Albuquerque L."/>
            <person name="Raposo P."/>
            <person name="Froufe H.J.C."/>
            <person name="Barroso C.S."/>
            <person name="Egas C."/>
        </authorList>
    </citation>
    <scope>NUCLEOTIDE SEQUENCE [LARGE SCALE GENOMIC DNA]</scope>
    <source>
        <strain evidence="5 6">JCM 15151</strain>
    </source>
</reference>
<dbReference type="EMBL" id="QWKX01000103">
    <property type="protein sequence ID" value="RIH74621.1"/>
    <property type="molecule type" value="Genomic_DNA"/>
</dbReference>
<dbReference type="PROSITE" id="PS00893">
    <property type="entry name" value="NUDIX_BOX"/>
    <property type="match status" value="1"/>
</dbReference>
<dbReference type="PROSITE" id="PS51462">
    <property type="entry name" value="NUDIX"/>
    <property type="match status" value="1"/>
</dbReference>
<dbReference type="InterPro" id="IPR020084">
    <property type="entry name" value="NUDIX_hydrolase_CS"/>
</dbReference>
<comment type="caution">
    <text evidence="5">The sequence shown here is derived from an EMBL/GenBank/DDBJ whole genome shotgun (WGS) entry which is preliminary data.</text>
</comment>
<comment type="similarity">
    <text evidence="2">Belongs to the Nudix hydrolase family.</text>
</comment>
<dbReference type="Gene3D" id="3.90.79.10">
    <property type="entry name" value="Nucleoside Triphosphate Pyrophosphohydrolase"/>
    <property type="match status" value="1"/>
</dbReference>
<evidence type="ECO:0000259" key="4">
    <source>
        <dbReference type="PROSITE" id="PS51462"/>
    </source>
</evidence>
<feature type="domain" description="Nudix hydrolase" evidence="4">
    <location>
        <begin position="30"/>
        <end position="167"/>
    </location>
</feature>
<dbReference type="EC" id="3.6.1.-" evidence="5"/>
<dbReference type="InterPro" id="IPR015797">
    <property type="entry name" value="NUDIX_hydrolase-like_dom_sf"/>
</dbReference>
<evidence type="ECO:0000313" key="6">
    <source>
        <dbReference type="Proteomes" id="UP000266089"/>
    </source>
</evidence>
<accession>A0A399DWC9</accession>
<dbReference type="SUPFAM" id="SSF55811">
    <property type="entry name" value="Nudix"/>
    <property type="match status" value="1"/>
</dbReference>
<dbReference type="InterPro" id="IPR020476">
    <property type="entry name" value="Nudix_hydrolase"/>
</dbReference>
<dbReference type="GO" id="GO:0006754">
    <property type="term" value="P:ATP biosynthetic process"/>
    <property type="evidence" value="ECO:0007669"/>
    <property type="project" value="TreeGrafter"/>
</dbReference>
<dbReference type="Proteomes" id="UP000266089">
    <property type="component" value="Unassembled WGS sequence"/>
</dbReference>
<dbReference type="InterPro" id="IPR051325">
    <property type="entry name" value="Nudix_hydrolase_domain"/>
</dbReference>
<keyword evidence="1 2" id="KW-0378">Hydrolase</keyword>
<evidence type="ECO:0000256" key="2">
    <source>
        <dbReference type="RuleBase" id="RU003476"/>
    </source>
</evidence>
<dbReference type="CDD" id="cd03673">
    <property type="entry name" value="NUDIX_Ap6A_hydrolase"/>
    <property type="match status" value="1"/>
</dbReference>
<feature type="region of interest" description="Disordered" evidence="3">
    <location>
        <begin position="1"/>
        <end position="33"/>
    </location>
</feature>
<proteinExistence type="inferred from homology"/>
<dbReference type="PANTHER" id="PTHR21340:SF0">
    <property type="entry name" value="BIS(5'-NUCLEOSYL)-TETRAPHOSPHATASE [ASYMMETRICAL]"/>
    <property type="match status" value="1"/>
</dbReference>
<evidence type="ECO:0000256" key="1">
    <source>
        <dbReference type="ARBA" id="ARBA00022801"/>
    </source>
</evidence>
<evidence type="ECO:0000256" key="3">
    <source>
        <dbReference type="SAM" id="MobiDB-lite"/>
    </source>
</evidence>
<name>A0A399DWC9_9DEIN</name>
<dbReference type="PANTHER" id="PTHR21340">
    <property type="entry name" value="DIADENOSINE 5,5-P1,P4-TETRAPHOSPHATE PYROPHOSPHOHYDROLASE MUTT"/>
    <property type="match status" value="1"/>
</dbReference>
<protein>
    <submittedName>
        <fullName evidence="5">Putative mutator protein MutT4</fullName>
        <ecNumber evidence="5">3.6.1.-</ecNumber>
    </submittedName>
</protein>
<sequence>MRYSVSLRRRRPKRGMAGGSRPQALPQSRRRVTSAGGVVLRERAGGKGLEVLLIAIKDGRVWSLPKGQVEPGERYPQTAVREVREETGIEAKVLAPLGSIRYHFTVKDDGIQTTVTKEVHHFLMGYVGGTPRPQKEEVDGVAWFPVREALKRLSHQNERNAVLKALACWDTQTPMSAQP</sequence>
<gene>
    <name evidence="5" type="primary">mutT4</name>
    <name evidence="5" type="ORF">Mcate_02639</name>
</gene>
<evidence type="ECO:0000313" key="5">
    <source>
        <dbReference type="EMBL" id="RIH74621.1"/>
    </source>
</evidence>
<organism evidence="5 6">
    <name type="scientific">Meiothermus taiwanensis</name>
    <dbReference type="NCBI Taxonomy" id="172827"/>
    <lineage>
        <taxon>Bacteria</taxon>
        <taxon>Thermotogati</taxon>
        <taxon>Deinococcota</taxon>
        <taxon>Deinococci</taxon>
        <taxon>Thermales</taxon>
        <taxon>Thermaceae</taxon>
        <taxon>Meiothermus</taxon>
    </lineage>
</organism>
<dbReference type="GO" id="GO:0006167">
    <property type="term" value="P:AMP biosynthetic process"/>
    <property type="evidence" value="ECO:0007669"/>
    <property type="project" value="TreeGrafter"/>
</dbReference>
<dbReference type="PRINTS" id="PR00502">
    <property type="entry name" value="NUDIXFAMILY"/>
</dbReference>
<dbReference type="GO" id="GO:0004081">
    <property type="term" value="F:bis(5'-nucleosyl)-tetraphosphatase (asymmetrical) activity"/>
    <property type="evidence" value="ECO:0007669"/>
    <property type="project" value="TreeGrafter"/>
</dbReference>
<dbReference type="Pfam" id="PF00293">
    <property type="entry name" value="NUDIX"/>
    <property type="match status" value="1"/>
</dbReference>